<evidence type="ECO:0000313" key="3">
    <source>
        <dbReference type="Proteomes" id="UP000242875"/>
    </source>
</evidence>
<sequence>MHAINRPAAEPFSTTKVSGRNADSSEHANVRFGLYTIFCQGSCESHHERAIYRRKIVALGTYYGQITVIDLSRLLAVGYPARILPKSKESDKGTDWPTCVRARKVFIDQQETEAPLRLHVGTRSVRILLHDVDLKTSSVRASSSLATELGQRVVHR</sequence>
<proteinExistence type="predicted"/>
<gene>
    <name evidence="2" type="ORF">BZG36_05525</name>
</gene>
<evidence type="ECO:0000313" key="2">
    <source>
        <dbReference type="EMBL" id="OZJ01691.1"/>
    </source>
</evidence>
<protein>
    <submittedName>
        <fullName evidence="2">Uncharacterized protein</fullName>
    </submittedName>
</protein>
<evidence type="ECO:0000256" key="1">
    <source>
        <dbReference type="SAM" id="MobiDB-lite"/>
    </source>
</evidence>
<dbReference type="AlphaFoldDB" id="A0A261XTK7"/>
<dbReference type="Proteomes" id="UP000242875">
    <property type="component" value="Unassembled WGS sequence"/>
</dbReference>
<name>A0A261XTK7_9FUNG</name>
<dbReference type="OrthoDB" id="19944at2759"/>
<dbReference type="EMBL" id="MVBO01000263">
    <property type="protein sequence ID" value="OZJ01691.1"/>
    <property type="molecule type" value="Genomic_DNA"/>
</dbReference>
<reference evidence="2 3" key="1">
    <citation type="journal article" date="2017" name="Mycologia">
        <title>Bifiguratus adelaidae, gen. et sp. nov., a new member of Mucoromycotina in endophytic and soil-dwelling habitats.</title>
        <authorList>
            <person name="Torres-Cruz T.J."/>
            <person name="Billingsley Tobias T.L."/>
            <person name="Almatruk M."/>
            <person name="Hesse C."/>
            <person name="Kuske C.R."/>
            <person name="Desiro A."/>
            <person name="Benucci G.M."/>
            <person name="Bonito G."/>
            <person name="Stajich J.E."/>
            <person name="Dunlap C."/>
            <person name="Arnold A.E."/>
            <person name="Porras-Alfaro A."/>
        </authorList>
    </citation>
    <scope>NUCLEOTIDE SEQUENCE [LARGE SCALE GENOMIC DNA]</scope>
    <source>
        <strain evidence="2 3">AZ0501</strain>
    </source>
</reference>
<feature type="compositionally biased region" description="Polar residues" evidence="1">
    <location>
        <begin position="12"/>
        <end position="21"/>
    </location>
</feature>
<comment type="caution">
    <text evidence="2">The sequence shown here is derived from an EMBL/GenBank/DDBJ whole genome shotgun (WGS) entry which is preliminary data.</text>
</comment>
<keyword evidence="3" id="KW-1185">Reference proteome</keyword>
<accession>A0A261XTK7</accession>
<feature type="region of interest" description="Disordered" evidence="1">
    <location>
        <begin position="1"/>
        <end position="21"/>
    </location>
</feature>
<organism evidence="2 3">
    <name type="scientific">Bifiguratus adelaidae</name>
    <dbReference type="NCBI Taxonomy" id="1938954"/>
    <lineage>
        <taxon>Eukaryota</taxon>
        <taxon>Fungi</taxon>
        <taxon>Fungi incertae sedis</taxon>
        <taxon>Mucoromycota</taxon>
        <taxon>Mucoromycotina</taxon>
        <taxon>Endogonomycetes</taxon>
        <taxon>Endogonales</taxon>
        <taxon>Endogonales incertae sedis</taxon>
        <taxon>Bifiguratus</taxon>
    </lineage>
</organism>